<dbReference type="Proteomes" id="UP000731465">
    <property type="component" value="Unassembled WGS sequence"/>
</dbReference>
<evidence type="ECO:0000313" key="1">
    <source>
        <dbReference type="EMBL" id="MBW7570148.1"/>
    </source>
</evidence>
<reference evidence="1 2" key="1">
    <citation type="submission" date="2021-03" db="EMBL/GenBank/DDBJ databases">
        <title>Succinivibrio sp. nov. isolated from feces of cow.</title>
        <authorList>
            <person name="Choi J.-Y."/>
        </authorList>
    </citation>
    <scope>NUCLEOTIDE SEQUENCE [LARGE SCALE GENOMIC DNA]</scope>
    <source>
        <strain evidence="1 2">AGMB01872</strain>
    </source>
</reference>
<proteinExistence type="predicted"/>
<protein>
    <recommendedName>
        <fullName evidence="3">Flagellar protein FliT</fullName>
    </recommendedName>
</protein>
<dbReference type="EMBL" id="JAGFNY010000011">
    <property type="protein sequence ID" value="MBW7570148.1"/>
    <property type="molecule type" value="Genomic_DNA"/>
</dbReference>
<comment type="caution">
    <text evidence="1">The sequence shown here is derived from an EMBL/GenBank/DDBJ whole genome shotgun (WGS) entry which is preliminary data.</text>
</comment>
<sequence length="109" mass="12899">MSKLDDLIRKITETENALCKELEREDLGFALDYGEINESLVKELCELIPNLSEAEQKEAIEFLRAYDEHINAQKEYIQTEQNRVKELYKSVKKRHNISNKYSQTRKNSF</sequence>
<keyword evidence="2" id="KW-1185">Reference proteome</keyword>
<evidence type="ECO:0000313" key="2">
    <source>
        <dbReference type="Proteomes" id="UP000731465"/>
    </source>
</evidence>
<evidence type="ECO:0008006" key="3">
    <source>
        <dbReference type="Google" id="ProtNLM"/>
    </source>
</evidence>
<gene>
    <name evidence="1" type="ORF">J5V48_04490</name>
</gene>
<dbReference type="RefSeq" id="WP_219937368.1">
    <property type="nucleotide sequence ID" value="NZ_JAGFNY010000011.1"/>
</dbReference>
<organism evidence="1 2">
    <name type="scientific">Succinivibrio faecicola</name>
    <dbReference type="NCBI Taxonomy" id="2820300"/>
    <lineage>
        <taxon>Bacteria</taxon>
        <taxon>Pseudomonadati</taxon>
        <taxon>Pseudomonadota</taxon>
        <taxon>Gammaproteobacteria</taxon>
        <taxon>Aeromonadales</taxon>
        <taxon>Succinivibrionaceae</taxon>
        <taxon>Succinivibrio</taxon>
    </lineage>
</organism>
<accession>A0ABS7DFS3</accession>
<name>A0ABS7DFS3_9GAMM</name>